<protein>
    <submittedName>
        <fullName evidence="1">Uncharacterized protein</fullName>
    </submittedName>
</protein>
<dbReference type="RefSeq" id="WP_136831532.1">
    <property type="nucleotide sequence ID" value="NZ_SWBM01000002.1"/>
</dbReference>
<accession>A0A4U1D7J2</accession>
<proteinExistence type="predicted"/>
<keyword evidence="2" id="KW-1185">Reference proteome</keyword>
<sequence>MQVNNQTTIATSIPNESLPLTLKQGDVMQATVKEKLPNNEAILQMKGQEVKVKFQGAVPSNGRISIEVTNTNESIPTVKQIQTPSKPTSVLDGLTINQDTKAGLKQAIDILAKNNIPVSKGTVTQIASFLENGEGTMDQKLETISAMAKKGLEFTPVQIKSVHEALHGKGKISDLLNEIVPERNRKVPAKILKDSSSVEARIRTALQAGDIQKAIQLSKSASLPENVQRLVAQAEQLNVAARQKLVAAVGNEATLTELLQKGESIQEMVNLLSKEGIAGLEDALKLETVAKTTLLKALEPEVNTDSNVDNLIKMLKKEPDMQKVFAMLEENVPEATLSNARRLAEAGRELAARQEVMGALEQLKSDSSSEVRMQQDMYQLNDDFVASLPVQSKDFIVTKITEKLSQMAIDFKQVKRDITRNLQTVESLLQQQKPLAASQAKPLLEATIKQLDQSILKGDMMLYTDMATEKKVLKASSQLAEAKSLLEKGDQVQASKIVQDVKNSIEKLIFKPSDTRMQHFVSKQFLQMEQPAPTQQLAQFESSMQAVRDVATGRQMFEHLRNIGVTYEADQAHFLVSKGQEEANSSMKNALLKLVQSNQDQAMAQKAEQALTQITGQQLLSKTDSSSLQSMMFTIPFLLQNQAEQVKVFVNAKNEQEKVDWENCSLYFLLETKKLGDVGITLSAVERTLSVTLKNDKADFKEKIEPIALKAKESLEEIGYNIGSIQFTRFSEEKGAEQVKKQAPNPAIVQNNGRGYDFSV</sequence>
<dbReference type="EMBL" id="SWBM01000002">
    <property type="protein sequence ID" value="TKC17026.1"/>
    <property type="molecule type" value="Genomic_DNA"/>
</dbReference>
<gene>
    <name evidence="1" type="ORF">FA727_13295</name>
</gene>
<dbReference type="AlphaFoldDB" id="A0A4U1D7J2"/>
<evidence type="ECO:0000313" key="2">
    <source>
        <dbReference type="Proteomes" id="UP000307756"/>
    </source>
</evidence>
<comment type="caution">
    <text evidence="1">The sequence shown here is derived from an EMBL/GenBank/DDBJ whole genome shotgun (WGS) entry which is preliminary data.</text>
</comment>
<dbReference type="Proteomes" id="UP000307756">
    <property type="component" value="Unassembled WGS sequence"/>
</dbReference>
<evidence type="ECO:0000313" key="1">
    <source>
        <dbReference type="EMBL" id="TKC17026.1"/>
    </source>
</evidence>
<reference evidence="1 2" key="1">
    <citation type="journal article" date="2011" name="J. Microbiol.">
        <title>Bacillus kyonggiensis sp. nov., isolated from soil of a lettuce field.</title>
        <authorList>
            <person name="Dong K."/>
            <person name="Lee S."/>
        </authorList>
    </citation>
    <scope>NUCLEOTIDE SEQUENCE [LARGE SCALE GENOMIC DNA]</scope>
    <source>
        <strain evidence="1 2">NB22</strain>
    </source>
</reference>
<organism evidence="1 2">
    <name type="scientific">Robertmurraya kyonggiensis</name>
    <dbReference type="NCBI Taxonomy" id="1037680"/>
    <lineage>
        <taxon>Bacteria</taxon>
        <taxon>Bacillati</taxon>
        <taxon>Bacillota</taxon>
        <taxon>Bacilli</taxon>
        <taxon>Bacillales</taxon>
        <taxon>Bacillaceae</taxon>
        <taxon>Robertmurraya</taxon>
    </lineage>
</organism>
<name>A0A4U1D7J2_9BACI</name>
<dbReference type="OrthoDB" id="2351076at2"/>